<accession>A0A250XG94</accession>
<evidence type="ECO:0000256" key="6">
    <source>
        <dbReference type="ARBA" id="ARBA00023136"/>
    </source>
</evidence>
<dbReference type="PANTHER" id="PTHR23033">
    <property type="entry name" value="BETA1,3-GALACTOSYLTRANSFERASE"/>
    <property type="match status" value="1"/>
</dbReference>
<evidence type="ECO:0000256" key="1">
    <source>
        <dbReference type="ARBA" id="ARBA00004606"/>
    </source>
</evidence>
<evidence type="ECO:0008006" key="10">
    <source>
        <dbReference type="Google" id="ProtNLM"/>
    </source>
</evidence>
<evidence type="ECO:0000313" key="9">
    <source>
        <dbReference type="Proteomes" id="UP000232323"/>
    </source>
</evidence>
<feature type="chain" id="PRO_5012874380" description="Hexosyltransferase" evidence="7">
    <location>
        <begin position="24"/>
        <end position="392"/>
    </location>
</feature>
<dbReference type="OrthoDB" id="421979at2759"/>
<dbReference type="EMBL" id="BEGY01000075">
    <property type="protein sequence ID" value="GAX82097.1"/>
    <property type="molecule type" value="Genomic_DNA"/>
</dbReference>
<dbReference type="GO" id="GO:0016020">
    <property type="term" value="C:membrane"/>
    <property type="evidence" value="ECO:0007669"/>
    <property type="project" value="UniProtKB-SubCell"/>
</dbReference>
<name>A0A250XG94_9CHLO</name>
<keyword evidence="9" id="KW-1185">Reference proteome</keyword>
<evidence type="ECO:0000256" key="2">
    <source>
        <dbReference type="ARBA" id="ARBA00006462"/>
    </source>
</evidence>
<comment type="similarity">
    <text evidence="2">Belongs to the glycosyltransferase 31 family. Beta3-Gal-T subfamily.</text>
</comment>
<dbReference type="Gene3D" id="3.90.550.50">
    <property type="match status" value="1"/>
</dbReference>
<feature type="signal peptide" evidence="7">
    <location>
        <begin position="1"/>
        <end position="23"/>
    </location>
</feature>
<proteinExistence type="inferred from homology"/>
<evidence type="ECO:0000256" key="4">
    <source>
        <dbReference type="ARBA" id="ARBA00022968"/>
    </source>
</evidence>
<evidence type="ECO:0000256" key="5">
    <source>
        <dbReference type="ARBA" id="ARBA00022989"/>
    </source>
</evidence>
<dbReference type="AlphaFoldDB" id="A0A250XG94"/>
<keyword evidence="3" id="KW-0812">Transmembrane</keyword>
<gene>
    <name evidence="8" type="ORF">CEUSTIGMA_g9525.t1</name>
</gene>
<dbReference type="STRING" id="1157962.A0A250XG94"/>
<evidence type="ECO:0000313" key="8">
    <source>
        <dbReference type="EMBL" id="GAX82097.1"/>
    </source>
</evidence>
<comment type="subcellular location">
    <subcellularLocation>
        <location evidence="1">Membrane</location>
        <topology evidence="1">Single-pass type II membrane protein</topology>
    </subcellularLocation>
</comment>
<dbReference type="PANTHER" id="PTHR23033:SF50">
    <property type="entry name" value="HEXOSYLTRANSFERASE"/>
    <property type="match status" value="1"/>
</dbReference>
<keyword evidence="7" id="KW-0732">Signal</keyword>
<organism evidence="8 9">
    <name type="scientific">Chlamydomonas eustigma</name>
    <dbReference type="NCBI Taxonomy" id="1157962"/>
    <lineage>
        <taxon>Eukaryota</taxon>
        <taxon>Viridiplantae</taxon>
        <taxon>Chlorophyta</taxon>
        <taxon>core chlorophytes</taxon>
        <taxon>Chlorophyceae</taxon>
        <taxon>CS clade</taxon>
        <taxon>Chlamydomonadales</taxon>
        <taxon>Chlamydomonadaceae</taxon>
        <taxon>Chlamydomonas</taxon>
    </lineage>
</organism>
<keyword evidence="5" id="KW-1133">Transmembrane helix</keyword>
<dbReference type="InterPro" id="IPR026050">
    <property type="entry name" value="C1GALT1/C1GALT1_chp1"/>
</dbReference>
<reference evidence="8 9" key="1">
    <citation type="submission" date="2017-08" db="EMBL/GenBank/DDBJ databases">
        <title>Acidophilic green algal genome provides insights into adaptation to an acidic environment.</title>
        <authorList>
            <person name="Hirooka S."/>
            <person name="Hirose Y."/>
            <person name="Kanesaki Y."/>
            <person name="Higuchi S."/>
            <person name="Fujiwara T."/>
            <person name="Onuma R."/>
            <person name="Era A."/>
            <person name="Ohbayashi R."/>
            <person name="Uzuka A."/>
            <person name="Nozaki H."/>
            <person name="Yoshikawa H."/>
            <person name="Miyagishima S.Y."/>
        </authorList>
    </citation>
    <scope>NUCLEOTIDE SEQUENCE [LARGE SCALE GENOMIC DNA]</scope>
    <source>
        <strain evidence="8 9">NIES-2499</strain>
    </source>
</reference>
<sequence length="392" mass="43734">MANVVLLCIVLKLFLQDVWVTEADLYPESDFIAVIPTCEGREEIISGSRAWRQGIRTFIATNASRHLPSFKKDNQTVESKDGETYRCILDEKYTSGVRFHGARPGDLRSAISPFLAHAHYSNKSETYKWMLYGDDDTVFFIPNVISFLGRLNHMVPYALTDNLWYRRRGSNSPYHPHPDAPRCYPCALPEHSSGQPNQGSIPAEAVSNSDPYSILGYTPPTVCEACTVDVACKAYREANMDCDAPRAHGGAGIIFSKALLDFVDLNEFQRCLERVWGASGSDTLISLCLWEAGYAFTDPGVWIQGPGHPHEGRPHPHYIIFDNRRQSTALRADHFQMMKSKTCSGSCAYDKWLLKSMVSMHVAARAHPTSAAAGHALNKTLSSYYRAMQLAS</sequence>
<evidence type="ECO:0000256" key="7">
    <source>
        <dbReference type="SAM" id="SignalP"/>
    </source>
</evidence>
<keyword evidence="6" id="KW-0472">Membrane</keyword>
<comment type="caution">
    <text evidence="8">The sequence shown here is derived from an EMBL/GenBank/DDBJ whole genome shotgun (WGS) entry which is preliminary data.</text>
</comment>
<keyword evidence="4" id="KW-0735">Signal-anchor</keyword>
<dbReference type="Proteomes" id="UP000232323">
    <property type="component" value="Unassembled WGS sequence"/>
</dbReference>
<protein>
    <recommendedName>
        <fullName evidence="10">Hexosyltransferase</fullName>
    </recommendedName>
</protein>
<evidence type="ECO:0000256" key="3">
    <source>
        <dbReference type="ARBA" id="ARBA00022692"/>
    </source>
</evidence>